<protein>
    <submittedName>
        <fullName evidence="1">Uncharacterized protein</fullName>
    </submittedName>
</protein>
<dbReference type="EMBL" id="CP053708">
    <property type="protein sequence ID" value="QKE90468.1"/>
    <property type="molecule type" value="Genomic_DNA"/>
</dbReference>
<evidence type="ECO:0000313" key="2">
    <source>
        <dbReference type="Proteomes" id="UP000500767"/>
    </source>
</evidence>
<sequence>MAEQSPDMLEPTDEAVVEASELPREITEYEKKLRREVARYREQARIAVGERESACAAAIRDRDQTVATARADADGRVMHAELRTHAIRSGIVDLDGLRLADTAGLSLNEAGEVQGVEAVITALRQQKPYLFAVDRGGVAAGTTAQLQRPPSPAQPSILDARSLSRDAWQAERDRLLSAPR</sequence>
<dbReference type="GO" id="GO:0050829">
    <property type="term" value="P:defense response to Gram-negative bacterium"/>
    <property type="evidence" value="ECO:0007669"/>
    <property type="project" value="InterPro"/>
</dbReference>
<dbReference type="GO" id="GO:0140911">
    <property type="term" value="F:pore-forming activity"/>
    <property type="evidence" value="ECO:0007669"/>
    <property type="project" value="InterPro"/>
</dbReference>
<proteinExistence type="predicted"/>
<name>A0A6M8HQ51_9PROT</name>
<reference evidence="1 2" key="1">
    <citation type="journal article" date="2014" name="World J. Microbiol. Biotechnol.">
        <title>Biodiversity and physiological characteristics of Antarctic and Arctic lichens-associated bacteria.</title>
        <authorList>
            <person name="Lee Y.M."/>
            <person name="Kim E.H."/>
            <person name="Lee H.K."/>
            <person name="Hong S.G."/>
        </authorList>
    </citation>
    <scope>NUCLEOTIDE SEQUENCE [LARGE SCALE GENOMIC DNA]</scope>
    <source>
        <strain evidence="1 2">PAMC 26569</strain>
    </source>
</reference>
<dbReference type="InterPro" id="IPR014739">
    <property type="entry name" value="Channel_colicin_N_sf"/>
</dbReference>
<evidence type="ECO:0000313" key="1">
    <source>
        <dbReference type="EMBL" id="QKE90468.1"/>
    </source>
</evidence>
<dbReference type="KEGG" id="lck:HN018_10860"/>
<accession>A0A6M8HQ51</accession>
<keyword evidence="2" id="KW-1185">Reference proteome</keyword>
<organism evidence="1 2">
    <name type="scientific">Lichenicola cladoniae</name>
    <dbReference type="NCBI Taxonomy" id="1484109"/>
    <lineage>
        <taxon>Bacteria</taxon>
        <taxon>Pseudomonadati</taxon>
        <taxon>Pseudomonadota</taxon>
        <taxon>Alphaproteobacteria</taxon>
        <taxon>Acetobacterales</taxon>
        <taxon>Acetobacteraceae</taxon>
        <taxon>Lichenicola</taxon>
    </lineage>
</organism>
<dbReference type="GO" id="GO:0031640">
    <property type="term" value="P:killing of cells of another organism"/>
    <property type="evidence" value="ECO:0007669"/>
    <property type="project" value="InterPro"/>
</dbReference>
<dbReference type="Proteomes" id="UP000500767">
    <property type="component" value="Chromosome"/>
</dbReference>
<dbReference type="AlphaFoldDB" id="A0A6M8HQ51"/>
<gene>
    <name evidence="1" type="ORF">HN018_10860</name>
</gene>
<dbReference type="RefSeq" id="WP_171835416.1">
    <property type="nucleotide sequence ID" value="NZ_CP053708.1"/>
</dbReference>
<dbReference type="GO" id="GO:0016020">
    <property type="term" value="C:membrane"/>
    <property type="evidence" value="ECO:0007669"/>
    <property type="project" value="InterPro"/>
</dbReference>
<dbReference type="SUPFAM" id="SSF58096">
    <property type="entry name" value="Colicin Ia, N-terminal domain"/>
    <property type="match status" value="1"/>
</dbReference>